<comment type="caution">
    <text evidence="1">The sequence shown here is derived from an EMBL/GenBank/DDBJ whole genome shotgun (WGS) entry which is preliminary data.</text>
</comment>
<keyword evidence="2" id="KW-1185">Reference proteome</keyword>
<protein>
    <submittedName>
        <fullName evidence="1">Uncharacterized protein</fullName>
    </submittedName>
</protein>
<reference evidence="1 2" key="1">
    <citation type="journal article" date="2019" name="Environ. Microbiol.">
        <title>Species interactions and distinct microbial communities in high Arctic permafrost affected cryosols are associated with the CH4 and CO2 gas fluxes.</title>
        <authorList>
            <person name="Altshuler I."/>
            <person name="Hamel J."/>
            <person name="Turney S."/>
            <person name="Magnuson E."/>
            <person name="Levesque R."/>
            <person name="Greer C."/>
            <person name="Whyte L.G."/>
        </authorList>
    </citation>
    <scope>NUCLEOTIDE SEQUENCE [LARGE SCALE GENOMIC DNA]</scope>
    <source>
        <strain evidence="1 2">S9.2P</strain>
    </source>
</reference>
<evidence type="ECO:0000313" key="2">
    <source>
        <dbReference type="Proteomes" id="UP000317646"/>
    </source>
</evidence>
<sequence length="245" mass="27125">MDFTHLPHITPPEWIGGAVLVVWGIYKKEIQEKLNACGKYLLARLQGFGTSLVRLVTPPPVERISDKEWDELLAADLEELETLLSVLLGEYKADRVTVTEYSESAGGHLATCAVEARNSAMPSVLGMQLMPLTPEAWEMIEEIHRRPGRYRYVPDVHTLEHAPLRAVLLNSGVWSAYYQSLSNGRGPRAMLSLSWYTLHPLSELQLTVLHISGIACAAIWRNKTRWKEKSAGKTPPKGAGGAGSS</sequence>
<gene>
    <name evidence="1" type="ORF">EAH73_11840</name>
</gene>
<dbReference type="RefSeq" id="WP_140466757.1">
    <property type="nucleotide sequence ID" value="NZ_RCYZ01000004.1"/>
</dbReference>
<name>A0A502GVZ1_9BACT</name>
<proteinExistence type="predicted"/>
<accession>A0A502GVZ1</accession>
<dbReference type="Proteomes" id="UP000317646">
    <property type="component" value="Unassembled WGS sequence"/>
</dbReference>
<evidence type="ECO:0000313" key="1">
    <source>
        <dbReference type="EMBL" id="TPG66054.1"/>
    </source>
</evidence>
<dbReference type="AlphaFoldDB" id="A0A502GVZ1"/>
<dbReference type="EMBL" id="RCYZ01000004">
    <property type="protein sequence ID" value="TPG66054.1"/>
    <property type="molecule type" value="Genomic_DNA"/>
</dbReference>
<organism evidence="1 2">
    <name type="scientific">Hymenobacter nivis</name>
    <dbReference type="NCBI Taxonomy" id="1850093"/>
    <lineage>
        <taxon>Bacteria</taxon>
        <taxon>Pseudomonadati</taxon>
        <taxon>Bacteroidota</taxon>
        <taxon>Cytophagia</taxon>
        <taxon>Cytophagales</taxon>
        <taxon>Hymenobacteraceae</taxon>
        <taxon>Hymenobacter</taxon>
    </lineage>
</organism>